<keyword evidence="4" id="KW-0067">ATP-binding</keyword>
<protein>
    <submittedName>
        <fullName evidence="9">Bifunctional glutamine-synthetase adenylyltransferase/deadenyltransferase</fullName>
    </submittedName>
</protein>
<evidence type="ECO:0000259" key="7">
    <source>
        <dbReference type="Pfam" id="PF03710"/>
    </source>
</evidence>
<evidence type="ECO:0000256" key="1">
    <source>
        <dbReference type="ARBA" id="ARBA00022679"/>
    </source>
</evidence>
<dbReference type="InterPro" id="IPR023057">
    <property type="entry name" value="GlnE"/>
</dbReference>
<evidence type="ECO:0000256" key="3">
    <source>
        <dbReference type="ARBA" id="ARBA00022741"/>
    </source>
</evidence>
<keyword evidence="3" id="KW-0547">Nucleotide-binding</keyword>
<keyword evidence="6" id="KW-0511">Multifunctional enzyme</keyword>
<name>A0A809SDW4_9BACT</name>
<organism evidence="9 10">
    <name type="scientific">Candidatus Nitrosymbiomonas proteolyticus</name>
    <dbReference type="NCBI Taxonomy" id="2608984"/>
    <lineage>
        <taxon>Bacteria</taxon>
        <taxon>Bacillati</taxon>
        <taxon>Armatimonadota</taxon>
        <taxon>Armatimonadota incertae sedis</taxon>
        <taxon>Candidatus Nitrosymbiomonas</taxon>
    </lineage>
</organism>
<dbReference type="InterPro" id="IPR013546">
    <property type="entry name" value="PII_UdlTrfase/GS_AdlTrfase"/>
</dbReference>
<dbReference type="Pfam" id="PF08335">
    <property type="entry name" value="GlnD_UR_UTase"/>
    <property type="match status" value="2"/>
</dbReference>
<evidence type="ECO:0000256" key="5">
    <source>
        <dbReference type="ARBA" id="ARBA00022842"/>
    </source>
</evidence>
<sequence length="883" mass="98823">MATFQDEEAASKVRARLESLTHSDLQEFFARSFERCPDPDQAARNLERWLRATSNPHEHLAHLLSTPQLTPLVMLLLGASQPLADAVIQNPELATLLTDPRVLQQVPNTVELLAEGRRLASSSTSYSHTLDRLRFLKQKTLLPLTVSDLAGIRGQEEIWRGLSHLADALIRLAFEAATRQARGSQDQDSGPSPDLMVVAMGKLGGEELNYSSDVDLVYVCPDGLEPSAEAELSKTCEMLNRALADRMGRGALYRVDLRLRPYGRSGPLVASMRSIESYYRSHAETWELQALIRSRAVFGPEELKLRWEGMRAEYCFGHGWSTARLSEIVSMRTRVETHAGPDDLKRGPGGIRDVEFATQILQLILGHQVPEVRERPTLDALRNMERLGLIAPERAANLISGYTFLRKLEHRCQLAGDVQTHSLPTHPQARERLAAVMEFGSWEDLHQQVEQVRAGVREGYAALLSPLSDSNSARGQVLEGQSRAKADLARWFDSLPDSDRFYESLLVNKDSLRRVERIAVASPAAIDSCVRDVGLTEAILSGEIEEDLDCESFDFKSVGEGSLAEIAAAARRCIDRLKIKWTLAPDFPVWDALSRVYDGLVGSVASRLNAGFDVLALGSYANQSAGFVSDLDLMFLAEDSGPESAHEKQAQAFLGEMRELRSFGIPVNCDLRLRPEGRHGMLVRTYEGFSAYELAAMDLWERFALGECRTVWGSSRAFELVVKAAYALPITPERLQELLAMKKRIETERVTVKYRTRNVKLGVGGLSDIEWFVHLHEMRYPTATEAGTLHRLDDRLRQLARARLINAVELDALSEGLRHLLTLRERLALLGLTTDIVPENPDRLDRLAWTFGFERGNEFLAKHEHITSAVRLIFLEGIERLRA</sequence>
<dbReference type="GO" id="GO:0005829">
    <property type="term" value="C:cytosol"/>
    <property type="evidence" value="ECO:0007669"/>
    <property type="project" value="TreeGrafter"/>
</dbReference>
<feature type="domain" description="PII-uridylyltransferase/Glutamine-synthetase adenylyltransferase" evidence="8">
    <location>
        <begin position="342"/>
        <end position="463"/>
    </location>
</feature>
<dbReference type="EMBL" id="AP021858">
    <property type="protein sequence ID" value="BBO23394.1"/>
    <property type="molecule type" value="Genomic_DNA"/>
</dbReference>
<keyword evidence="2 9" id="KW-0548">Nucleotidyltransferase</keyword>
<feature type="domain" description="Glutamate-ammonia ligase adenylyltransferase repeated" evidence="7">
    <location>
        <begin position="74"/>
        <end position="307"/>
    </location>
</feature>
<evidence type="ECO:0000313" key="9">
    <source>
        <dbReference type="EMBL" id="BBO23394.1"/>
    </source>
</evidence>
<dbReference type="KEGG" id="npy:NPRO_09890"/>
<evidence type="ECO:0000313" key="10">
    <source>
        <dbReference type="Proteomes" id="UP000662873"/>
    </source>
</evidence>
<dbReference type="Gene3D" id="3.30.460.10">
    <property type="entry name" value="Beta Polymerase, domain 2"/>
    <property type="match status" value="2"/>
</dbReference>
<dbReference type="GO" id="GO:0005524">
    <property type="term" value="F:ATP binding"/>
    <property type="evidence" value="ECO:0007669"/>
    <property type="project" value="UniProtKB-KW"/>
</dbReference>
<dbReference type="CDD" id="cd05401">
    <property type="entry name" value="NT_GlnE_GlnD_like"/>
    <property type="match status" value="1"/>
</dbReference>
<dbReference type="PANTHER" id="PTHR30621:SF0">
    <property type="entry name" value="BIFUNCTIONAL GLUTAMINE SYNTHETASE ADENYLYLTRANSFERASE_ADENYLYL-REMOVING ENZYME"/>
    <property type="match status" value="1"/>
</dbReference>
<feature type="domain" description="PII-uridylyltransferase/Glutamine-synthetase adenylyltransferase" evidence="8">
    <location>
        <begin position="741"/>
        <end position="872"/>
    </location>
</feature>
<evidence type="ECO:0000256" key="2">
    <source>
        <dbReference type="ARBA" id="ARBA00022695"/>
    </source>
</evidence>
<dbReference type="Pfam" id="PF03710">
    <property type="entry name" value="GlnE"/>
    <property type="match status" value="2"/>
</dbReference>
<dbReference type="SUPFAM" id="SSF81301">
    <property type="entry name" value="Nucleotidyltransferase"/>
    <property type="match status" value="2"/>
</dbReference>
<dbReference type="SUPFAM" id="SSF81593">
    <property type="entry name" value="Nucleotidyltransferase substrate binding subunit/domain"/>
    <property type="match status" value="2"/>
</dbReference>
<evidence type="ECO:0000256" key="4">
    <source>
        <dbReference type="ARBA" id="ARBA00022840"/>
    </source>
</evidence>
<dbReference type="Proteomes" id="UP000662873">
    <property type="component" value="Chromosome"/>
</dbReference>
<keyword evidence="5" id="KW-0460">Magnesium</keyword>
<feature type="domain" description="Glutamate-ammonia ligase adenylyltransferase repeated" evidence="7">
    <location>
        <begin position="607"/>
        <end position="716"/>
    </location>
</feature>
<gene>
    <name evidence="9" type="ORF">NPRO_09890</name>
</gene>
<dbReference type="AlphaFoldDB" id="A0A809SDW4"/>
<dbReference type="InterPro" id="IPR043519">
    <property type="entry name" value="NT_sf"/>
</dbReference>
<dbReference type="InterPro" id="IPR005190">
    <property type="entry name" value="GlnE_rpt_dom"/>
</dbReference>
<dbReference type="PANTHER" id="PTHR30621">
    <property type="entry name" value="GLUTAMINE SYNTHETASE ADENYLYLTRANSFERASE"/>
    <property type="match status" value="1"/>
</dbReference>
<dbReference type="GO" id="GO:0000820">
    <property type="term" value="P:regulation of glutamine family amino acid metabolic process"/>
    <property type="evidence" value="ECO:0007669"/>
    <property type="project" value="TreeGrafter"/>
</dbReference>
<accession>A0A809SDW4</accession>
<evidence type="ECO:0000256" key="6">
    <source>
        <dbReference type="ARBA" id="ARBA00023268"/>
    </source>
</evidence>
<proteinExistence type="predicted"/>
<dbReference type="Gene3D" id="1.20.120.330">
    <property type="entry name" value="Nucleotidyltransferases domain 2"/>
    <property type="match status" value="2"/>
</dbReference>
<dbReference type="GO" id="GO:0008882">
    <property type="term" value="F:[glutamate-ammonia-ligase] adenylyltransferase activity"/>
    <property type="evidence" value="ECO:0007669"/>
    <property type="project" value="InterPro"/>
</dbReference>
<reference evidence="9" key="1">
    <citation type="journal article" name="DNA Res.">
        <title>The physiological potential of anammox bacteria as revealed by their core genome structure.</title>
        <authorList>
            <person name="Okubo T."/>
            <person name="Toyoda A."/>
            <person name="Fukuhara K."/>
            <person name="Uchiyama I."/>
            <person name="Harigaya Y."/>
            <person name="Kuroiwa M."/>
            <person name="Suzuki T."/>
            <person name="Murakami Y."/>
            <person name="Suwa Y."/>
            <person name="Takami H."/>
        </authorList>
    </citation>
    <scope>NUCLEOTIDE SEQUENCE</scope>
    <source>
        <strain evidence="9">317325-2</strain>
    </source>
</reference>
<evidence type="ECO:0000259" key="8">
    <source>
        <dbReference type="Pfam" id="PF08335"/>
    </source>
</evidence>
<keyword evidence="1 9" id="KW-0808">Transferase</keyword>